<reference evidence="2" key="1">
    <citation type="submission" date="2014-07" db="EMBL/GenBank/DDBJ databases">
        <authorList>
            <person name="Martin A.A"/>
            <person name="De Silva N."/>
        </authorList>
    </citation>
    <scope>NUCLEOTIDE SEQUENCE</scope>
</reference>
<feature type="chain" id="PRO_5005330558" evidence="1">
    <location>
        <begin position="17"/>
        <end position="80"/>
    </location>
</feature>
<keyword evidence="1" id="KW-0732">Signal</keyword>
<dbReference type="Proteomes" id="UP000035680">
    <property type="component" value="Unassembled WGS sequence"/>
</dbReference>
<protein>
    <submittedName>
        <fullName evidence="3">Knottin scorpion toxin-like domain-containing protein</fullName>
    </submittedName>
</protein>
<proteinExistence type="predicted"/>
<name>A0A0K0G695_STRVS</name>
<keyword evidence="2" id="KW-1185">Reference proteome</keyword>
<organism evidence="2 3">
    <name type="scientific">Strongyloides venezuelensis</name>
    <name type="common">Threadworm</name>
    <dbReference type="NCBI Taxonomy" id="75913"/>
    <lineage>
        <taxon>Eukaryota</taxon>
        <taxon>Metazoa</taxon>
        <taxon>Ecdysozoa</taxon>
        <taxon>Nematoda</taxon>
        <taxon>Chromadorea</taxon>
        <taxon>Rhabditida</taxon>
        <taxon>Tylenchina</taxon>
        <taxon>Panagrolaimomorpha</taxon>
        <taxon>Strongyloidoidea</taxon>
        <taxon>Strongyloididae</taxon>
        <taxon>Strongyloides</taxon>
    </lineage>
</organism>
<dbReference type="WBParaSite" id="SVE_2027800.1">
    <property type="protein sequence ID" value="SVE_2027800.1"/>
    <property type="gene ID" value="SVE_2027800"/>
</dbReference>
<dbReference type="AlphaFoldDB" id="A0A0K0G695"/>
<reference evidence="3" key="2">
    <citation type="submission" date="2015-08" db="UniProtKB">
        <authorList>
            <consortium name="WormBaseParasite"/>
        </authorList>
    </citation>
    <scope>IDENTIFICATION</scope>
</reference>
<evidence type="ECO:0000313" key="2">
    <source>
        <dbReference type="Proteomes" id="UP000035680"/>
    </source>
</evidence>
<feature type="signal peptide" evidence="1">
    <location>
        <begin position="1"/>
        <end position="16"/>
    </location>
</feature>
<accession>A0A0K0G695</accession>
<evidence type="ECO:0000256" key="1">
    <source>
        <dbReference type="SAM" id="SignalP"/>
    </source>
</evidence>
<sequence length="80" mass="9385">MRIFIIFFIIIINNFAQENDGVEGENWKYMACERMVHRVQYSCEQHCRIQGFQSGKCVGTFLFIFNKKCECSNYTTVAPS</sequence>
<evidence type="ECO:0000313" key="3">
    <source>
        <dbReference type="WBParaSite" id="SVE_2027800.1"/>
    </source>
</evidence>